<dbReference type="Proteomes" id="UP000761574">
    <property type="component" value="Unassembled WGS sequence"/>
</dbReference>
<dbReference type="InterPro" id="IPR045851">
    <property type="entry name" value="AMP-bd_C_sf"/>
</dbReference>
<dbReference type="NCBIfam" id="NF009233">
    <property type="entry name" value="PRK12583.1"/>
    <property type="match status" value="1"/>
</dbReference>
<evidence type="ECO:0000259" key="4">
    <source>
        <dbReference type="Pfam" id="PF13193"/>
    </source>
</evidence>
<accession>A0ABQ4PH78</accession>
<dbReference type="CDD" id="cd05917">
    <property type="entry name" value="FACL_like_2"/>
    <property type="match status" value="1"/>
</dbReference>
<dbReference type="RefSeq" id="WP_119977771.1">
    <property type="nucleotide sequence ID" value="NZ_BPFB01000019.1"/>
</dbReference>
<feature type="domain" description="AMP-binding enzyme C-terminal" evidence="4">
    <location>
        <begin position="478"/>
        <end position="553"/>
    </location>
</feature>
<evidence type="ECO:0000259" key="3">
    <source>
        <dbReference type="Pfam" id="PF00501"/>
    </source>
</evidence>
<evidence type="ECO:0000256" key="1">
    <source>
        <dbReference type="ARBA" id="ARBA00006432"/>
    </source>
</evidence>
<dbReference type="Pfam" id="PF00501">
    <property type="entry name" value="AMP-binding"/>
    <property type="match status" value="1"/>
</dbReference>
<evidence type="ECO:0000313" key="5">
    <source>
        <dbReference type="EMBL" id="GIU46912.1"/>
    </source>
</evidence>
<dbReference type="Gene3D" id="3.40.50.12780">
    <property type="entry name" value="N-terminal domain of ligase-like"/>
    <property type="match status" value="1"/>
</dbReference>
<dbReference type="Pfam" id="PF13193">
    <property type="entry name" value="AMP-binding_C"/>
    <property type="match status" value="1"/>
</dbReference>
<dbReference type="InterPro" id="IPR020845">
    <property type="entry name" value="AMP-binding_CS"/>
</dbReference>
<keyword evidence="2" id="KW-0436">Ligase</keyword>
<comment type="caution">
    <text evidence="5">The sequence shown here is derived from an EMBL/GenBank/DDBJ whole genome shotgun (WGS) entry which is preliminary data.</text>
</comment>
<protein>
    <submittedName>
        <fullName evidence="5">AMP-binding protein</fullName>
    </submittedName>
</protein>
<proteinExistence type="inferred from homology"/>
<dbReference type="InterPro" id="IPR000873">
    <property type="entry name" value="AMP-dep_synth/lig_dom"/>
</dbReference>
<name>A0ABQ4PH78_9GAMM</name>
<comment type="similarity">
    <text evidence="1">Belongs to the ATP-dependent AMP-binding enzyme family.</text>
</comment>
<dbReference type="PANTHER" id="PTHR43201:SF5">
    <property type="entry name" value="MEDIUM-CHAIN ACYL-COA LIGASE ACSF2, MITOCHONDRIAL"/>
    <property type="match status" value="1"/>
</dbReference>
<sequence>MSAVPTFAHNNTFPLTLSQYDGHTSSPLIERTIGHYFDDIVKRYPDKLAIVMHHQGIRWSYQEYQAQIDELAAGLLAIGIQPGDRVGIWSPNNIEWCLTQFATAKIGAIMVCINPAYRPEELQYALNNVGCRAIICAEKFKSSNYLEMLYQLAPELHDCQPGQLTAAQLPSLECVIRMGHDASPGMFNFDQVKRPLNSADKIRLNAVAQELSPFDAINIQFTSGTTGNPKGATLSHHNILNNGLLVANAMQLSADDKLCIPVPLYHCFGMVLGNLSCISKGAAAIFPSDSFDPLTTLQVVEAEKCTALHGVPTMFIAQLEHPEFNQFDVSSLRTGVMAGATCPEEVMRRVQSLMYMEQVLIGYGQTECSPINNMTEIDSSVEKRVTTVGRALAHTQVKIVDEFGELVPIGQPGEVCSRGYGVMQCYWNDAEKTAATIDKDGWLHSGDIGEMDSEGYVKIVGRIKDMIIRGGENIYPREIEEKLYSHPDVQDAAVFGVQSDKYGEEVCVWIKVQPRAQIDEAAIRHFLTEKIAYFKVPRYIKFVEQYPMTVTGKIQKFKMRELMYQELYDDINRQQVSCA</sequence>
<keyword evidence="6" id="KW-1185">Reference proteome</keyword>
<organism evidence="5 6">
    <name type="scientific">Shewanella algidipiscicola</name>
    <dbReference type="NCBI Taxonomy" id="614070"/>
    <lineage>
        <taxon>Bacteria</taxon>
        <taxon>Pseudomonadati</taxon>
        <taxon>Pseudomonadota</taxon>
        <taxon>Gammaproteobacteria</taxon>
        <taxon>Alteromonadales</taxon>
        <taxon>Shewanellaceae</taxon>
        <taxon>Shewanella</taxon>
    </lineage>
</organism>
<reference evidence="5 6" key="1">
    <citation type="submission" date="2021-05" db="EMBL/GenBank/DDBJ databases">
        <title>Molecular characterization for Shewanella algae harboring chromosomal blaOXA-55-like strains isolated from clinical and environment sample.</title>
        <authorList>
            <person name="Ohama Y."/>
            <person name="Aoki K."/>
            <person name="Harada S."/>
            <person name="Moriya K."/>
            <person name="Ishii Y."/>
            <person name="Tateda K."/>
        </authorList>
    </citation>
    <scope>NUCLEOTIDE SEQUENCE [LARGE SCALE GENOMIC DNA]</scope>
    <source>
        <strain evidence="5 6">LMG 23746</strain>
    </source>
</reference>
<dbReference type="EMBL" id="BPFB01000019">
    <property type="protein sequence ID" value="GIU46912.1"/>
    <property type="molecule type" value="Genomic_DNA"/>
</dbReference>
<evidence type="ECO:0000313" key="6">
    <source>
        <dbReference type="Proteomes" id="UP000761574"/>
    </source>
</evidence>
<dbReference type="PROSITE" id="PS00455">
    <property type="entry name" value="AMP_BINDING"/>
    <property type="match status" value="1"/>
</dbReference>
<feature type="domain" description="AMP-dependent synthetase/ligase" evidence="3">
    <location>
        <begin position="38"/>
        <end position="427"/>
    </location>
</feature>
<dbReference type="Gene3D" id="3.30.300.30">
    <property type="match status" value="1"/>
</dbReference>
<evidence type="ECO:0000256" key="2">
    <source>
        <dbReference type="ARBA" id="ARBA00022598"/>
    </source>
</evidence>
<gene>
    <name evidence="5" type="ORF">TUM4630_18900</name>
</gene>
<dbReference type="SUPFAM" id="SSF56801">
    <property type="entry name" value="Acetyl-CoA synthetase-like"/>
    <property type="match status" value="1"/>
</dbReference>
<dbReference type="InterPro" id="IPR042099">
    <property type="entry name" value="ANL_N_sf"/>
</dbReference>
<dbReference type="InterPro" id="IPR025110">
    <property type="entry name" value="AMP-bd_C"/>
</dbReference>
<dbReference type="PANTHER" id="PTHR43201">
    <property type="entry name" value="ACYL-COA SYNTHETASE"/>
    <property type="match status" value="1"/>
</dbReference>